<comment type="caution">
    <text evidence="1">The sequence shown here is derived from an EMBL/GenBank/DDBJ whole genome shotgun (WGS) entry which is preliminary data.</text>
</comment>
<keyword evidence="2" id="KW-1185">Reference proteome</keyword>
<evidence type="ECO:0008006" key="3">
    <source>
        <dbReference type="Google" id="ProtNLM"/>
    </source>
</evidence>
<dbReference type="EMBL" id="FOXX01000020">
    <property type="protein sequence ID" value="SFQ87121.1"/>
    <property type="molecule type" value="Genomic_DNA"/>
</dbReference>
<evidence type="ECO:0000313" key="1">
    <source>
        <dbReference type="EMBL" id="SFQ87121.1"/>
    </source>
</evidence>
<name>A0A1I6C1R8_9BACI</name>
<dbReference type="GeneID" id="93713291"/>
<reference evidence="1 2" key="1">
    <citation type="submission" date="2016-10" db="EMBL/GenBank/DDBJ databases">
        <authorList>
            <person name="Varghese N."/>
            <person name="Submissions S."/>
        </authorList>
    </citation>
    <scope>NUCLEOTIDE SEQUENCE [LARGE SCALE GENOMIC DNA]</scope>
    <source>
        <strain evidence="1 2">DSM 13796</strain>
    </source>
</reference>
<sequence length="146" mass="16787">MKINQDAPLYIEQGRQQSQKVTSSPLKFQDLVGKQANKLQLQQLQQLMAGIEDQGQRLAHSRTLREMAKYKMLIRRFIKEAVEFGLDLKDSRSFSYDGQTQKLTTVEEIDEKLIELTKDITNQQANSISLLKTLGEIKGLLINLYM</sequence>
<accession>A0A1I6C1R8</accession>
<dbReference type="SUPFAM" id="SSF158397">
    <property type="entry name" value="TM1646-like"/>
    <property type="match status" value="1"/>
</dbReference>
<proteinExistence type="predicted"/>
<dbReference type="RefSeq" id="WP_061803123.1">
    <property type="nucleotide sequence ID" value="NZ_FOXX01000020.1"/>
</dbReference>
<dbReference type="Gene3D" id="1.20.120.490">
    <property type="entry name" value="Hypothetical protein TM1646-like domain"/>
    <property type="match status" value="1"/>
</dbReference>
<dbReference type="InterPro" id="IPR005585">
    <property type="entry name" value="DUF327"/>
</dbReference>
<gene>
    <name evidence="1" type="ORF">SAMN02745910_04772</name>
</gene>
<organism evidence="1 2">
    <name type="scientific">Priestia endophytica DSM 13796</name>
    <dbReference type="NCBI Taxonomy" id="1121089"/>
    <lineage>
        <taxon>Bacteria</taxon>
        <taxon>Bacillati</taxon>
        <taxon>Bacillota</taxon>
        <taxon>Bacilli</taxon>
        <taxon>Bacillales</taxon>
        <taxon>Bacillaceae</taxon>
        <taxon>Priestia</taxon>
    </lineage>
</organism>
<evidence type="ECO:0000313" key="2">
    <source>
        <dbReference type="Proteomes" id="UP000182762"/>
    </source>
</evidence>
<protein>
    <recommendedName>
        <fullName evidence="3">DUF327 domain-containing protein</fullName>
    </recommendedName>
</protein>
<dbReference type="InterPro" id="IPR024042">
    <property type="entry name" value="TM1646-like_dom_sf"/>
</dbReference>
<dbReference type="Pfam" id="PF03885">
    <property type="entry name" value="DUF327"/>
    <property type="match status" value="1"/>
</dbReference>
<dbReference type="Proteomes" id="UP000182762">
    <property type="component" value="Unassembled WGS sequence"/>
</dbReference>